<evidence type="ECO:0000256" key="1">
    <source>
        <dbReference type="ARBA" id="ARBA00003767"/>
    </source>
</evidence>
<dbReference type="InterPro" id="IPR036236">
    <property type="entry name" value="Znf_C2H2_sf"/>
</dbReference>
<evidence type="ECO:0000256" key="9">
    <source>
        <dbReference type="ARBA" id="ARBA00023125"/>
    </source>
</evidence>
<comment type="subcellular location">
    <subcellularLocation>
        <location evidence="2">Nucleus</location>
    </subcellularLocation>
</comment>
<feature type="domain" description="C2H2-type" evidence="14">
    <location>
        <begin position="558"/>
        <end position="582"/>
    </location>
</feature>
<dbReference type="SMART" id="SM00431">
    <property type="entry name" value="SCAN"/>
    <property type="match status" value="1"/>
</dbReference>
<evidence type="ECO:0000256" key="8">
    <source>
        <dbReference type="ARBA" id="ARBA00023015"/>
    </source>
</evidence>
<dbReference type="KEGG" id="tsr:106540353"/>
<reference evidence="17" key="1">
    <citation type="submission" date="2025-08" db="UniProtKB">
        <authorList>
            <consortium name="RefSeq"/>
        </authorList>
    </citation>
    <scope>IDENTIFICATION</scope>
</reference>
<keyword evidence="7" id="KW-0862">Zinc</keyword>
<sequence>MAATQEVPPPALGLHFLYPLEETMAPRVKIEEPGPPCPEAGWEWDAPGKTPLVVQAGTISDLLRWATPPQVRSDPIPQLWEVQCQEMVQSLRTPADVMPAPVPVPVPPPAPGWSNLQLPELAPVDDIEAYLSSFERAAESCQWPRGEWMSRLMPALGKAQPPHNGSDARSSRNEHRKSKSSGLRGESGANVEMQRQRFRQFRYQDSEGPREACRRLRELCRRWLKPESRTKEQILELLILEQFLTILPQEIQNWVWERGPETCAQAVALVEGYQMGRREAGMWEQQVTVRVKVEQVSPQEMILPGAPWDPSASLLPHPEYLSSSDLTLNQPVPGPALKMPCIPKQEPQGLQETAQEDIIWMELGGSLEGVRQGSLLANGNREEHSLPGGTMEMGLLPGNSREKVLGENCGERMGQQFEVRCGDTRENPVAHPNSFGRSHPAGKSLHQCSQCGKTFSRNSHLLTHLRIHTGEKPHQCPQCGKRFGHTSQLTRHQRTHASERPFRCAQCSRSFYQSSELTRHRVSHARDRPYGCSQCGKKFRWSSDLIRHQITHTGERPYKCPDCGKKFGQNSHLVRHRRTHTT</sequence>
<feature type="domain" description="SCAN box" evidence="15">
    <location>
        <begin position="195"/>
        <end position="274"/>
    </location>
</feature>
<keyword evidence="10" id="KW-0804">Transcription</keyword>
<evidence type="ECO:0000313" key="16">
    <source>
        <dbReference type="Proteomes" id="UP000504617"/>
    </source>
</evidence>
<dbReference type="FunFam" id="3.30.160.60:FF:000045">
    <property type="entry name" value="ZFP69 zinc finger protein B"/>
    <property type="match status" value="1"/>
</dbReference>
<dbReference type="PANTHER" id="PTHR23226:SF423">
    <property type="entry name" value="C2H2-TYPE DOMAIN-CONTAINING PROTEIN"/>
    <property type="match status" value="1"/>
</dbReference>
<dbReference type="Pfam" id="PF02023">
    <property type="entry name" value="SCAN"/>
    <property type="match status" value="1"/>
</dbReference>
<keyword evidence="4" id="KW-0479">Metal-binding</keyword>
<dbReference type="FunFam" id="3.30.160.60:FF:001005">
    <property type="entry name" value="Zinc finger protein 75A"/>
    <property type="match status" value="1"/>
</dbReference>
<keyword evidence="9" id="KW-0238">DNA-binding</keyword>
<proteinExistence type="inferred from homology"/>
<keyword evidence="16" id="KW-1185">Reference proteome</keyword>
<evidence type="ECO:0000259" key="14">
    <source>
        <dbReference type="PROSITE" id="PS50157"/>
    </source>
</evidence>
<evidence type="ECO:0000256" key="11">
    <source>
        <dbReference type="ARBA" id="ARBA00023242"/>
    </source>
</evidence>
<comment type="function">
    <text evidence="1">May be involved in transcriptional regulation.</text>
</comment>
<dbReference type="Pfam" id="PF00096">
    <property type="entry name" value="zf-C2H2"/>
    <property type="match status" value="5"/>
</dbReference>
<dbReference type="Gene3D" id="1.10.4020.10">
    <property type="entry name" value="DNA breaking-rejoining enzymes"/>
    <property type="match status" value="1"/>
</dbReference>
<feature type="domain" description="C2H2-type" evidence="14">
    <location>
        <begin position="502"/>
        <end position="529"/>
    </location>
</feature>
<evidence type="ECO:0000256" key="10">
    <source>
        <dbReference type="ARBA" id="ARBA00023163"/>
    </source>
</evidence>
<accession>A0A6I9X631</accession>
<dbReference type="RefSeq" id="XP_013910904.1">
    <property type="nucleotide sequence ID" value="XM_014055429.1"/>
</dbReference>
<dbReference type="GO" id="GO:0000981">
    <property type="term" value="F:DNA-binding transcription factor activity, RNA polymerase II-specific"/>
    <property type="evidence" value="ECO:0007669"/>
    <property type="project" value="TreeGrafter"/>
</dbReference>
<dbReference type="PROSITE" id="PS00028">
    <property type="entry name" value="ZINC_FINGER_C2H2_1"/>
    <property type="match status" value="5"/>
</dbReference>
<evidence type="ECO:0000259" key="15">
    <source>
        <dbReference type="PROSITE" id="PS50804"/>
    </source>
</evidence>
<evidence type="ECO:0000256" key="7">
    <source>
        <dbReference type="ARBA" id="ARBA00022833"/>
    </source>
</evidence>
<gene>
    <name evidence="17" type="primary">LOC106540353</name>
</gene>
<dbReference type="InterPro" id="IPR038269">
    <property type="entry name" value="SCAN_sf"/>
</dbReference>
<dbReference type="SMART" id="SM00355">
    <property type="entry name" value="ZnF_C2H2"/>
    <property type="match status" value="5"/>
</dbReference>
<evidence type="ECO:0000256" key="6">
    <source>
        <dbReference type="ARBA" id="ARBA00022771"/>
    </source>
</evidence>
<dbReference type="GeneID" id="106540353"/>
<keyword evidence="5" id="KW-0677">Repeat</keyword>
<evidence type="ECO:0000256" key="2">
    <source>
        <dbReference type="ARBA" id="ARBA00004123"/>
    </source>
</evidence>
<dbReference type="SUPFAM" id="SSF57667">
    <property type="entry name" value="beta-beta-alpha zinc fingers"/>
    <property type="match status" value="3"/>
</dbReference>
<dbReference type="FunFam" id="3.30.160.60:FF:002343">
    <property type="entry name" value="Zinc finger protein 33A"/>
    <property type="match status" value="1"/>
</dbReference>
<organism evidence="16 17">
    <name type="scientific">Thamnophis sirtalis</name>
    <dbReference type="NCBI Taxonomy" id="35019"/>
    <lineage>
        <taxon>Eukaryota</taxon>
        <taxon>Metazoa</taxon>
        <taxon>Chordata</taxon>
        <taxon>Craniata</taxon>
        <taxon>Vertebrata</taxon>
        <taxon>Euteleostomi</taxon>
        <taxon>Lepidosauria</taxon>
        <taxon>Squamata</taxon>
        <taxon>Bifurcata</taxon>
        <taxon>Unidentata</taxon>
        <taxon>Episquamata</taxon>
        <taxon>Toxicofera</taxon>
        <taxon>Serpentes</taxon>
        <taxon>Colubroidea</taxon>
        <taxon>Colubridae</taxon>
        <taxon>Natricinae</taxon>
        <taxon>Thamnophis</taxon>
    </lineage>
</organism>
<keyword evidence="6 12" id="KW-0863">Zinc-finger</keyword>
<dbReference type="SUPFAM" id="SSF47353">
    <property type="entry name" value="Retrovirus capsid dimerization domain-like"/>
    <property type="match status" value="1"/>
</dbReference>
<dbReference type="PANTHER" id="PTHR23226">
    <property type="entry name" value="ZINC FINGER AND SCAN DOMAIN-CONTAINING"/>
    <property type="match status" value="1"/>
</dbReference>
<dbReference type="FunFam" id="3.30.160.60:FF:000690">
    <property type="entry name" value="Zinc finger protein 354C"/>
    <property type="match status" value="1"/>
</dbReference>
<dbReference type="GO" id="GO:0005634">
    <property type="term" value="C:nucleus"/>
    <property type="evidence" value="ECO:0007669"/>
    <property type="project" value="UniProtKB-SubCell"/>
</dbReference>
<evidence type="ECO:0000256" key="12">
    <source>
        <dbReference type="PROSITE-ProRule" id="PRU00042"/>
    </source>
</evidence>
<dbReference type="Proteomes" id="UP000504617">
    <property type="component" value="Unplaced"/>
</dbReference>
<feature type="domain" description="C2H2-type" evidence="14">
    <location>
        <begin position="474"/>
        <end position="501"/>
    </location>
</feature>
<feature type="region of interest" description="Disordered" evidence="13">
    <location>
        <begin position="156"/>
        <end position="190"/>
    </location>
</feature>
<dbReference type="GO" id="GO:0008270">
    <property type="term" value="F:zinc ion binding"/>
    <property type="evidence" value="ECO:0007669"/>
    <property type="project" value="UniProtKB-KW"/>
</dbReference>
<comment type="similarity">
    <text evidence="3">Belongs to the krueppel C2H2-type zinc-finger protein family.</text>
</comment>
<evidence type="ECO:0000256" key="5">
    <source>
        <dbReference type="ARBA" id="ARBA00022737"/>
    </source>
</evidence>
<evidence type="ECO:0000313" key="17">
    <source>
        <dbReference type="RefSeq" id="XP_013910904.1"/>
    </source>
</evidence>
<dbReference type="PROSITE" id="PS50804">
    <property type="entry name" value="SCAN_BOX"/>
    <property type="match status" value="1"/>
</dbReference>
<evidence type="ECO:0000256" key="4">
    <source>
        <dbReference type="ARBA" id="ARBA00022723"/>
    </source>
</evidence>
<dbReference type="PROSITE" id="PS50157">
    <property type="entry name" value="ZINC_FINGER_C2H2_2"/>
    <property type="match status" value="5"/>
</dbReference>
<keyword evidence="8" id="KW-0805">Transcription regulation</keyword>
<name>A0A6I9X631_9SAUR</name>
<feature type="domain" description="C2H2-type" evidence="14">
    <location>
        <begin position="446"/>
        <end position="473"/>
    </location>
</feature>
<evidence type="ECO:0000256" key="13">
    <source>
        <dbReference type="SAM" id="MobiDB-lite"/>
    </source>
</evidence>
<dbReference type="Gene3D" id="3.30.160.60">
    <property type="entry name" value="Classic Zinc Finger"/>
    <property type="match status" value="5"/>
</dbReference>
<dbReference type="FunFam" id="1.10.4020.10:FF:000001">
    <property type="entry name" value="zinc finger protein 263 isoform X1"/>
    <property type="match status" value="1"/>
</dbReference>
<dbReference type="OrthoDB" id="654211at2759"/>
<keyword evidence="11" id="KW-0539">Nucleus</keyword>
<dbReference type="InterPro" id="IPR013087">
    <property type="entry name" value="Znf_C2H2_type"/>
</dbReference>
<dbReference type="FunFam" id="3.30.160.60:FF:000016">
    <property type="entry name" value="zinc finger protein 37 homolog"/>
    <property type="match status" value="1"/>
</dbReference>
<evidence type="ECO:0000256" key="3">
    <source>
        <dbReference type="ARBA" id="ARBA00006991"/>
    </source>
</evidence>
<feature type="domain" description="C2H2-type" evidence="14">
    <location>
        <begin position="530"/>
        <end position="557"/>
    </location>
</feature>
<dbReference type="InterPro" id="IPR003309">
    <property type="entry name" value="SCAN_dom"/>
</dbReference>
<dbReference type="CDD" id="cd07936">
    <property type="entry name" value="SCAN"/>
    <property type="match status" value="1"/>
</dbReference>
<dbReference type="GO" id="GO:0000978">
    <property type="term" value="F:RNA polymerase II cis-regulatory region sequence-specific DNA binding"/>
    <property type="evidence" value="ECO:0007669"/>
    <property type="project" value="TreeGrafter"/>
</dbReference>
<protein>
    <submittedName>
        <fullName evidence="17">Zinc finger protein 397-like</fullName>
    </submittedName>
</protein>
<dbReference type="AlphaFoldDB" id="A0A6I9X631"/>